<gene>
    <name evidence="1" type="ORF">AG4045_003987</name>
</gene>
<comment type="caution">
    <text evidence="1">The sequence shown here is derived from an EMBL/GenBank/DDBJ whole genome shotgun (WGS) entry which is preliminary data.</text>
</comment>
<dbReference type="EMBL" id="WRXP01001235">
    <property type="protein sequence ID" value="KAF1002406.1"/>
    <property type="molecule type" value="Genomic_DNA"/>
</dbReference>
<dbReference type="AlphaFoldDB" id="A0A6L5B9I2"/>
<name>A0A6L5B9I2_APIGR</name>
<organism evidence="1 2">
    <name type="scientific">Apium graveolens</name>
    <name type="common">Celery</name>
    <dbReference type="NCBI Taxonomy" id="4045"/>
    <lineage>
        <taxon>Eukaryota</taxon>
        <taxon>Viridiplantae</taxon>
        <taxon>Streptophyta</taxon>
        <taxon>Embryophyta</taxon>
        <taxon>Tracheophyta</taxon>
        <taxon>Spermatophyta</taxon>
        <taxon>Magnoliopsida</taxon>
        <taxon>eudicotyledons</taxon>
        <taxon>Gunneridae</taxon>
        <taxon>Pentapetalae</taxon>
        <taxon>asterids</taxon>
        <taxon>campanulids</taxon>
        <taxon>Apiales</taxon>
        <taxon>Apiaceae</taxon>
        <taxon>Apioideae</taxon>
        <taxon>apioid superclade</taxon>
        <taxon>Apieae</taxon>
        <taxon>Apium</taxon>
    </lineage>
</organism>
<protein>
    <submittedName>
        <fullName evidence="1">Uncharacterized protein</fullName>
    </submittedName>
</protein>
<sequence length="129" mass="14276">MGLSGGDVKVEISEVGKLKDRKKKDKESDVEDIGCWTKLRFIGSCISSRSKVDNSISGITTHCDQEDMPNLNLLRPPIIVYQYCQTLLDQGHANCQMIHVLVIGTITITATCPVDLEMCSSYFSHGKRA</sequence>
<evidence type="ECO:0000313" key="2">
    <source>
        <dbReference type="Proteomes" id="UP000593563"/>
    </source>
</evidence>
<proteinExistence type="predicted"/>
<evidence type="ECO:0000313" key="1">
    <source>
        <dbReference type="EMBL" id="KAF1002406.1"/>
    </source>
</evidence>
<dbReference type="Proteomes" id="UP000593563">
    <property type="component" value="Unassembled WGS sequence"/>
</dbReference>
<accession>A0A6L5B9I2</accession>
<reference evidence="1" key="1">
    <citation type="submission" date="2020-01" db="EMBL/GenBank/DDBJ databases">
        <title>The Celery Genome Sequence Reveals Sequential Paleo-tetraploidization, Resistance Gene Elimination, Karyotype Evolution, and Functional Innovation in Apiales.</title>
        <authorList>
            <person name="Song X."/>
        </authorList>
    </citation>
    <scope>NUCLEOTIDE SEQUENCE</scope>
    <source>
        <tissue evidence="1">Leaf</tissue>
    </source>
</reference>
<keyword evidence="2" id="KW-1185">Reference proteome</keyword>